<feature type="transmembrane region" description="Helical" evidence="1">
    <location>
        <begin position="73"/>
        <end position="93"/>
    </location>
</feature>
<organism evidence="2 3">
    <name type="scientific">Coprococcus eutactus</name>
    <dbReference type="NCBI Taxonomy" id="33043"/>
    <lineage>
        <taxon>Bacteria</taxon>
        <taxon>Bacillati</taxon>
        <taxon>Bacillota</taxon>
        <taxon>Clostridia</taxon>
        <taxon>Lachnospirales</taxon>
        <taxon>Lachnospiraceae</taxon>
        <taxon>Coprococcus</taxon>
    </lineage>
</organism>
<evidence type="ECO:0000313" key="3">
    <source>
        <dbReference type="Proteomes" id="UP000660047"/>
    </source>
</evidence>
<feature type="transmembrane region" description="Helical" evidence="1">
    <location>
        <begin position="99"/>
        <end position="119"/>
    </location>
</feature>
<dbReference type="NCBIfam" id="TIGR04086">
    <property type="entry name" value="TIGR04086_membr"/>
    <property type="match status" value="1"/>
</dbReference>
<comment type="caution">
    <text evidence="2">The sequence shown here is derived from an EMBL/GenBank/DDBJ whole genome shotgun (WGS) entry which is preliminary data.</text>
</comment>
<reference evidence="2" key="1">
    <citation type="submission" date="2020-06" db="EMBL/GenBank/DDBJ databases">
        <title>Characterization of fructooligosaccharide metabolism and fructooligosaccharide-degrading enzymes in human commensal butyrate producers.</title>
        <authorList>
            <person name="Tanno H."/>
            <person name="Fujii T."/>
            <person name="Hirano K."/>
            <person name="Maeno S."/>
            <person name="Tonozuka T."/>
            <person name="Sakamoto M."/>
            <person name="Ohkuma M."/>
            <person name="Tochio T."/>
            <person name="Endo A."/>
        </authorList>
    </citation>
    <scope>NUCLEOTIDE SEQUENCE</scope>
    <source>
        <strain evidence="2">JCM 31265</strain>
    </source>
</reference>
<dbReference type="InterPro" id="IPR023804">
    <property type="entry name" value="DUF3792_TM"/>
</dbReference>
<dbReference type="Proteomes" id="UP000660047">
    <property type="component" value="Unassembled WGS sequence"/>
</dbReference>
<sequence>MSASQKFMGVVKGLILSYLLTIIMLFITAVVVYKVGISDKVLGILVVVIYIVATFAGGFVTGRKVREKRFLWGMVYGLTYISVALTVSVLFTGSGDREGIAVITKCIMCVAGGMLGAMLS</sequence>
<keyword evidence="1" id="KW-0812">Transmembrane</keyword>
<dbReference type="RefSeq" id="WP_015534335.1">
    <property type="nucleotide sequence ID" value="NZ_BLYL01000009.1"/>
</dbReference>
<gene>
    <name evidence="2" type="ORF">COEU31_17530</name>
</gene>
<feature type="transmembrane region" description="Helical" evidence="1">
    <location>
        <begin position="41"/>
        <end position="61"/>
    </location>
</feature>
<dbReference type="EMBL" id="BLYL01000009">
    <property type="protein sequence ID" value="GFO94707.1"/>
    <property type="molecule type" value="Genomic_DNA"/>
</dbReference>
<evidence type="ECO:0000313" key="2">
    <source>
        <dbReference type="EMBL" id="GFO94707.1"/>
    </source>
</evidence>
<evidence type="ECO:0008006" key="4">
    <source>
        <dbReference type="Google" id="ProtNLM"/>
    </source>
</evidence>
<protein>
    <recommendedName>
        <fullName evidence="4">TIGR04086 family membrane protein</fullName>
    </recommendedName>
</protein>
<keyword evidence="1" id="KW-0472">Membrane</keyword>
<dbReference type="AlphaFoldDB" id="A0AAI9K570"/>
<feature type="transmembrane region" description="Helical" evidence="1">
    <location>
        <begin position="12"/>
        <end position="35"/>
    </location>
</feature>
<accession>A0AAI9K570</accession>
<evidence type="ECO:0000256" key="1">
    <source>
        <dbReference type="SAM" id="Phobius"/>
    </source>
</evidence>
<dbReference type="Pfam" id="PF12670">
    <property type="entry name" value="DUF3792"/>
    <property type="match status" value="1"/>
</dbReference>
<keyword evidence="1" id="KW-1133">Transmembrane helix</keyword>
<proteinExistence type="predicted"/>
<name>A0AAI9K570_9FIRM</name>